<dbReference type="EMBL" id="MPUH01000548">
    <property type="protein sequence ID" value="OMJ77929.1"/>
    <property type="molecule type" value="Genomic_DNA"/>
</dbReference>
<reference evidence="2 3" key="1">
    <citation type="submission" date="2016-11" db="EMBL/GenBank/DDBJ databases">
        <title>The macronuclear genome of Stentor coeruleus: a giant cell with tiny introns.</title>
        <authorList>
            <person name="Slabodnick M."/>
            <person name="Ruby J.G."/>
            <person name="Reiff S.B."/>
            <person name="Swart E.C."/>
            <person name="Gosai S."/>
            <person name="Prabakaran S."/>
            <person name="Witkowska E."/>
            <person name="Larue G.E."/>
            <person name="Fisher S."/>
            <person name="Freeman R.M."/>
            <person name="Gunawardena J."/>
            <person name="Chu W."/>
            <person name="Stover N.A."/>
            <person name="Gregory B.D."/>
            <person name="Nowacki M."/>
            <person name="Derisi J."/>
            <person name="Roy S.W."/>
            <person name="Marshall W.F."/>
            <person name="Sood P."/>
        </authorList>
    </citation>
    <scope>NUCLEOTIDE SEQUENCE [LARGE SCALE GENOMIC DNA]</scope>
    <source>
        <strain evidence="2">WM001</strain>
    </source>
</reference>
<evidence type="ECO:0000313" key="3">
    <source>
        <dbReference type="Proteomes" id="UP000187209"/>
    </source>
</evidence>
<dbReference type="AlphaFoldDB" id="A0A1R2BM76"/>
<dbReference type="Proteomes" id="UP000187209">
    <property type="component" value="Unassembled WGS sequence"/>
</dbReference>
<feature type="compositionally biased region" description="Pro residues" evidence="1">
    <location>
        <begin position="114"/>
        <end position="125"/>
    </location>
</feature>
<protein>
    <submittedName>
        <fullName evidence="2">Uncharacterized protein</fullName>
    </submittedName>
</protein>
<organism evidence="2 3">
    <name type="scientific">Stentor coeruleus</name>
    <dbReference type="NCBI Taxonomy" id="5963"/>
    <lineage>
        <taxon>Eukaryota</taxon>
        <taxon>Sar</taxon>
        <taxon>Alveolata</taxon>
        <taxon>Ciliophora</taxon>
        <taxon>Postciliodesmatophora</taxon>
        <taxon>Heterotrichea</taxon>
        <taxon>Heterotrichida</taxon>
        <taxon>Stentoridae</taxon>
        <taxon>Stentor</taxon>
    </lineage>
</organism>
<sequence>MEVPKEILILTSIGRIKWLKAPQTLDEILFHLGKTFNVPELCINIKDCTSDTDVTPENYPLLVACDWECVFKIEVDYTLKDAIMVSLEESKPKVQRSPPRSNYSSTVEVRPPEPRPPPEPSPPRSDNPSTAAVTRPPPDPSPPKYDNSWDTSSKDSQARNAPRTRGGKKTRLPKN</sequence>
<comment type="caution">
    <text evidence="2">The sequence shown here is derived from an EMBL/GenBank/DDBJ whole genome shotgun (WGS) entry which is preliminary data.</text>
</comment>
<feature type="region of interest" description="Disordered" evidence="1">
    <location>
        <begin position="87"/>
        <end position="175"/>
    </location>
</feature>
<proteinExistence type="predicted"/>
<accession>A0A1R2BM76</accession>
<feature type="compositionally biased region" description="Basic residues" evidence="1">
    <location>
        <begin position="165"/>
        <end position="175"/>
    </location>
</feature>
<keyword evidence="3" id="KW-1185">Reference proteome</keyword>
<evidence type="ECO:0000313" key="2">
    <source>
        <dbReference type="EMBL" id="OMJ77929.1"/>
    </source>
</evidence>
<evidence type="ECO:0000256" key="1">
    <source>
        <dbReference type="SAM" id="MobiDB-lite"/>
    </source>
</evidence>
<name>A0A1R2BM76_9CILI</name>
<gene>
    <name evidence="2" type="ORF">SteCoe_22363</name>
</gene>